<reference evidence="3" key="2">
    <citation type="submission" date="2020-09" db="EMBL/GenBank/DDBJ databases">
        <authorList>
            <person name="Sun Q."/>
            <person name="Ohkuma M."/>
        </authorList>
    </citation>
    <scope>NUCLEOTIDE SEQUENCE</scope>
    <source>
        <strain evidence="3">JCM 18487</strain>
    </source>
</reference>
<keyword evidence="1" id="KW-1133">Transmembrane helix</keyword>
<dbReference type="SUPFAM" id="SSF48317">
    <property type="entry name" value="Acid phosphatase/Vanadium-dependent haloperoxidase"/>
    <property type="match status" value="1"/>
</dbReference>
<dbReference type="RefSeq" id="WP_188882317.1">
    <property type="nucleotide sequence ID" value="NZ_BMOY01000023.1"/>
</dbReference>
<dbReference type="InterPro" id="IPR033879">
    <property type="entry name" value="UPP_Pase"/>
</dbReference>
<dbReference type="InterPro" id="IPR000326">
    <property type="entry name" value="PAP2/HPO"/>
</dbReference>
<feature type="transmembrane region" description="Helical" evidence="1">
    <location>
        <begin position="124"/>
        <end position="143"/>
    </location>
</feature>
<dbReference type="SMART" id="SM00014">
    <property type="entry name" value="acidPPc"/>
    <property type="match status" value="1"/>
</dbReference>
<dbReference type="Pfam" id="PF01569">
    <property type="entry name" value="PAP2"/>
    <property type="match status" value="1"/>
</dbReference>
<dbReference type="PANTHER" id="PTHR14969">
    <property type="entry name" value="SPHINGOSINE-1-PHOSPHATE PHOSPHOHYDROLASE"/>
    <property type="match status" value="1"/>
</dbReference>
<dbReference type="AlphaFoldDB" id="A0A917KE76"/>
<evidence type="ECO:0000313" key="4">
    <source>
        <dbReference type="Proteomes" id="UP000637695"/>
    </source>
</evidence>
<feature type="domain" description="Phosphatidic acid phosphatase type 2/haloperoxidase" evidence="2">
    <location>
        <begin position="58"/>
        <end position="166"/>
    </location>
</feature>
<organism evidence="3 4">
    <name type="scientific">Alicyclobacillus cellulosilyticus</name>
    <dbReference type="NCBI Taxonomy" id="1003997"/>
    <lineage>
        <taxon>Bacteria</taxon>
        <taxon>Bacillati</taxon>
        <taxon>Bacillota</taxon>
        <taxon>Bacilli</taxon>
        <taxon>Bacillales</taxon>
        <taxon>Alicyclobacillaceae</taxon>
        <taxon>Alicyclobacillus</taxon>
    </lineage>
</organism>
<reference evidence="3" key="1">
    <citation type="journal article" date="2014" name="Int. J. Syst. Evol. Microbiol.">
        <title>Complete genome sequence of Corynebacterium casei LMG S-19264T (=DSM 44701T), isolated from a smear-ripened cheese.</title>
        <authorList>
            <consortium name="US DOE Joint Genome Institute (JGI-PGF)"/>
            <person name="Walter F."/>
            <person name="Albersmeier A."/>
            <person name="Kalinowski J."/>
            <person name="Ruckert C."/>
        </authorList>
    </citation>
    <scope>NUCLEOTIDE SEQUENCE</scope>
    <source>
        <strain evidence="3">JCM 18487</strain>
    </source>
</reference>
<evidence type="ECO:0000313" key="3">
    <source>
        <dbReference type="EMBL" id="GGJ07783.1"/>
    </source>
</evidence>
<dbReference type="EMBL" id="BMOY01000023">
    <property type="protein sequence ID" value="GGJ07783.1"/>
    <property type="molecule type" value="Genomic_DNA"/>
</dbReference>
<gene>
    <name evidence="3" type="ORF">GCM10010885_16130</name>
</gene>
<sequence length="190" mass="21223">MNRFDLSLFHALNQHFGHSPFDPLFIFFASYPLEVYGLALLAAWFTLPRQDETRRHALVVAVAGGAIALAVNAVIGAIWFRPRPFVVLPGVHHIPHPPDTSFPSDHTAVGFGMTSGLWGRAPKWLSWLFTVVSALVMVSRVYVGVHWPTDVLAGMLVGVVSGRLAHLFSRWLRPVTQFGLRLFRMGHYAR</sequence>
<evidence type="ECO:0000259" key="2">
    <source>
        <dbReference type="SMART" id="SM00014"/>
    </source>
</evidence>
<dbReference type="PANTHER" id="PTHR14969:SF13">
    <property type="entry name" value="AT30094P"/>
    <property type="match status" value="1"/>
</dbReference>
<comment type="caution">
    <text evidence="3">The sequence shown here is derived from an EMBL/GenBank/DDBJ whole genome shotgun (WGS) entry which is preliminary data.</text>
</comment>
<keyword evidence="1" id="KW-0812">Transmembrane</keyword>
<name>A0A917KE76_9BACL</name>
<dbReference type="GO" id="GO:0050380">
    <property type="term" value="F:undecaprenyl-diphosphatase activity"/>
    <property type="evidence" value="ECO:0007669"/>
    <property type="project" value="InterPro"/>
</dbReference>
<dbReference type="GO" id="GO:0005886">
    <property type="term" value="C:plasma membrane"/>
    <property type="evidence" value="ECO:0007669"/>
    <property type="project" value="InterPro"/>
</dbReference>
<accession>A0A917KE76</accession>
<protein>
    <submittedName>
        <fullName evidence="3">Undecaprenyl-diphosphatase</fullName>
    </submittedName>
</protein>
<keyword evidence="4" id="KW-1185">Reference proteome</keyword>
<feature type="transmembrane region" description="Helical" evidence="1">
    <location>
        <begin position="57"/>
        <end position="80"/>
    </location>
</feature>
<feature type="transmembrane region" description="Helical" evidence="1">
    <location>
        <begin position="24"/>
        <end position="45"/>
    </location>
</feature>
<evidence type="ECO:0000256" key="1">
    <source>
        <dbReference type="SAM" id="Phobius"/>
    </source>
</evidence>
<proteinExistence type="predicted"/>
<keyword evidence="1" id="KW-0472">Membrane</keyword>
<dbReference type="InterPro" id="IPR036938">
    <property type="entry name" value="PAP2/HPO_sf"/>
</dbReference>
<dbReference type="Proteomes" id="UP000637695">
    <property type="component" value="Unassembled WGS sequence"/>
</dbReference>
<dbReference type="CDD" id="cd03385">
    <property type="entry name" value="PAP2_BcrC_like"/>
    <property type="match status" value="1"/>
</dbReference>
<dbReference type="Gene3D" id="1.20.144.10">
    <property type="entry name" value="Phosphatidic acid phosphatase type 2/haloperoxidase"/>
    <property type="match status" value="1"/>
</dbReference>